<evidence type="ECO:0000256" key="4">
    <source>
        <dbReference type="ARBA" id="ARBA00022597"/>
    </source>
</evidence>
<sequence>MQLLSDVKMFFNVKGSTKLVFTLFFYGLALGILAPMNAIYLSDEVGLSKGEVAVVFASSLTLKMIFTVTIGIISDKMRKRKRIPLIATIFCITGLLYYMRATDFTTALIGMSIATAPSGLIMGQLFAMSRIHYLRLVPTMVEMCQLWLRSSLSIGFFSGLLVGANLFLVATFEGVLWGNLVGYVLLLILLLSYKELDEPVTKVRAATGSGEPFSLTMLIALLLLASSDSLRGLYLPLVVNELFGKPELMSYLWSVQAIFELLFMTLAGYWAFKYGSKRIILAGSIFAFIVYITYMSSSSIIIFFIVQPFYSFYVSILLGVAMGYVQRMFINRTGFGSSLYVLIFDMAALIGYFTPLLIQGISQTIFRIPSIFVGIAMILILKELYVDYMKKRYHKSRIFEETV</sequence>
<evidence type="ECO:0000256" key="1">
    <source>
        <dbReference type="ARBA" id="ARBA00004651"/>
    </source>
</evidence>
<gene>
    <name evidence="6" type="ORF">ACFFHM_07685</name>
</gene>
<evidence type="ECO:0000313" key="6">
    <source>
        <dbReference type="EMBL" id="MFC0470405.1"/>
    </source>
</evidence>
<keyword evidence="3" id="KW-1003">Cell membrane</keyword>
<comment type="subcellular location">
    <subcellularLocation>
        <location evidence="1">Cell membrane</location>
        <topology evidence="1">Multi-pass membrane protein</topology>
    </subcellularLocation>
</comment>
<feature type="transmembrane region" description="Helical" evidence="5">
    <location>
        <begin position="279"/>
        <end position="306"/>
    </location>
</feature>
<feature type="transmembrane region" description="Helical" evidence="5">
    <location>
        <begin position="85"/>
        <end position="101"/>
    </location>
</feature>
<evidence type="ECO:0000256" key="3">
    <source>
        <dbReference type="ARBA" id="ARBA00022475"/>
    </source>
</evidence>
<feature type="transmembrane region" description="Helical" evidence="5">
    <location>
        <begin position="52"/>
        <end position="73"/>
    </location>
</feature>
<dbReference type="Pfam" id="PF07690">
    <property type="entry name" value="MFS_1"/>
    <property type="match status" value="1"/>
</dbReference>
<feature type="transmembrane region" description="Helical" evidence="5">
    <location>
        <begin position="107"/>
        <end position="126"/>
    </location>
</feature>
<dbReference type="InterPro" id="IPR036259">
    <property type="entry name" value="MFS_trans_sf"/>
</dbReference>
<dbReference type="SUPFAM" id="SSF103473">
    <property type="entry name" value="MFS general substrate transporter"/>
    <property type="match status" value="1"/>
</dbReference>
<dbReference type="Proteomes" id="UP001589838">
    <property type="component" value="Unassembled WGS sequence"/>
</dbReference>
<dbReference type="Gene3D" id="1.20.1250.20">
    <property type="entry name" value="MFS general substrate transporter like domains"/>
    <property type="match status" value="2"/>
</dbReference>
<dbReference type="PANTHER" id="PTHR23535:SF2">
    <property type="entry name" value="SUGAR EFFLUX TRANSPORTER A-RELATED"/>
    <property type="match status" value="1"/>
</dbReference>
<reference evidence="6 7" key="1">
    <citation type="submission" date="2024-09" db="EMBL/GenBank/DDBJ databases">
        <authorList>
            <person name="Sun Q."/>
            <person name="Mori K."/>
        </authorList>
    </citation>
    <scope>NUCLEOTIDE SEQUENCE [LARGE SCALE GENOMIC DNA]</scope>
    <source>
        <strain evidence="6 7">NCAIM B.02610</strain>
    </source>
</reference>
<dbReference type="RefSeq" id="WP_335960241.1">
    <property type="nucleotide sequence ID" value="NZ_JAXBLX010000009.1"/>
</dbReference>
<keyword evidence="5" id="KW-1133">Transmembrane helix</keyword>
<dbReference type="PANTHER" id="PTHR23535">
    <property type="entry name" value="SUGAR EFFLUX TRANSPORTER A-RELATED"/>
    <property type="match status" value="1"/>
</dbReference>
<feature type="transmembrane region" description="Helical" evidence="5">
    <location>
        <begin position="213"/>
        <end position="230"/>
    </location>
</feature>
<dbReference type="InterPro" id="IPR011701">
    <property type="entry name" value="MFS"/>
</dbReference>
<proteinExistence type="predicted"/>
<feature type="transmembrane region" description="Helical" evidence="5">
    <location>
        <begin position="339"/>
        <end position="358"/>
    </location>
</feature>
<comment type="caution">
    <text evidence="6">The sequence shown here is derived from an EMBL/GenBank/DDBJ whole genome shotgun (WGS) entry which is preliminary data.</text>
</comment>
<dbReference type="EMBL" id="JBHLUX010000020">
    <property type="protein sequence ID" value="MFC0470405.1"/>
    <property type="molecule type" value="Genomic_DNA"/>
</dbReference>
<keyword evidence="5" id="KW-0472">Membrane</keyword>
<feature type="transmembrane region" description="Helical" evidence="5">
    <location>
        <begin position="174"/>
        <end position="193"/>
    </location>
</feature>
<keyword evidence="4" id="KW-0762">Sugar transport</keyword>
<feature type="transmembrane region" description="Helical" evidence="5">
    <location>
        <begin position="250"/>
        <end position="272"/>
    </location>
</feature>
<keyword evidence="2" id="KW-0813">Transport</keyword>
<feature type="transmembrane region" description="Helical" evidence="5">
    <location>
        <begin position="20"/>
        <end position="40"/>
    </location>
</feature>
<evidence type="ECO:0000313" key="7">
    <source>
        <dbReference type="Proteomes" id="UP001589838"/>
    </source>
</evidence>
<evidence type="ECO:0000256" key="5">
    <source>
        <dbReference type="SAM" id="Phobius"/>
    </source>
</evidence>
<name>A0ABV6KBI5_9BACI</name>
<feature type="transmembrane region" description="Helical" evidence="5">
    <location>
        <begin position="146"/>
        <end position="168"/>
    </location>
</feature>
<feature type="transmembrane region" description="Helical" evidence="5">
    <location>
        <begin position="364"/>
        <end position="385"/>
    </location>
</feature>
<organism evidence="6 7">
    <name type="scientific">Halalkalibacter kiskunsagensis</name>
    <dbReference type="NCBI Taxonomy" id="1548599"/>
    <lineage>
        <taxon>Bacteria</taxon>
        <taxon>Bacillati</taxon>
        <taxon>Bacillota</taxon>
        <taxon>Bacilli</taxon>
        <taxon>Bacillales</taxon>
        <taxon>Bacillaceae</taxon>
        <taxon>Halalkalibacter</taxon>
    </lineage>
</organism>
<keyword evidence="5" id="KW-0812">Transmembrane</keyword>
<evidence type="ECO:0000256" key="2">
    <source>
        <dbReference type="ARBA" id="ARBA00022448"/>
    </source>
</evidence>
<protein>
    <submittedName>
        <fullName evidence="6">MFS transporter</fullName>
    </submittedName>
</protein>
<accession>A0ABV6KBI5</accession>
<keyword evidence="7" id="KW-1185">Reference proteome</keyword>